<dbReference type="InterPro" id="IPR001650">
    <property type="entry name" value="Helicase_C-like"/>
</dbReference>
<dbReference type="InterPro" id="IPR011545">
    <property type="entry name" value="DEAD/DEAH_box_helicase_dom"/>
</dbReference>
<dbReference type="PANTHER" id="PTHR47957:SF3">
    <property type="entry name" value="ATP-DEPENDENT HELICASE HRQ1"/>
    <property type="match status" value="1"/>
</dbReference>
<evidence type="ECO:0000313" key="5">
    <source>
        <dbReference type="EMBL" id="WIX81289.1"/>
    </source>
</evidence>
<protein>
    <submittedName>
        <fullName evidence="5">DEAD/DEAH box helicase</fullName>
    </submittedName>
</protein>
<dbReference type="SUPFAM" id="SSF52540">
    <property type="entry name" value="P-loop containing nucleoside triphosphate hydrolases"/>
    <property type="match status" value="1"/>
</dbReference>
<dbReference type="GO" id="GO:0005524">
    <property type="term" value="F:ATP binding"/>
    <property type="evidence" value="ECO:0007669"/>
    <property type="project" value="UniProtKB-KW"/>
</dbReference>
<dbReference type="GO" id="GO:0036297">
    <property type="term" value="P:interstrand cross-link repair"/>
    <property type="evidence" value="ECO:0007669"/>
    <property type="project" value="TreeGrafter"/>
</dbReference>
<dbReference type="Proteomes" id="UP001236014">
    <property type="component" value="Chromosome"/>
</dbReference>
<proteinExistence type="predicted"/>
<keyword evidence="2" id="KW-0067">ATP-binding</keyword>
<dbReference type="Pfam" id="PF09369">
    <property type="entry name" value="MZB"/>
    <property type="match status" value="1"/>
</dbReference>
<feature type="domain" description="Helicase C-terminal" evidence="4">
    <location>
        <begin position="286"/>
        <end position="438"/>
    </location>
</feature>
<dbReference type="EMBL" id="CP127294">
    <property type="protein sequence ID" value="WIX81289.1"/>
    <property type="molecule type" value="Genomic_DNA"/>
</dbReference>
<dbReference type="Pfam" id="PF00271">
    <property type="entry name" value="Helicase_C"/>
    <property type="match status" value="1"/>
</dbReference>
<reference evidence="5 6" key="1">
    <citation type="submission" date="2023-06" db="EMBL/GenBank/DDBJ databases">
        <authorList>
            <person name="Oyuntsetseg B."/>
            <person name="Kim S.B."/>
        </authorList>
    </citation>
    <scope>NUCLEOTIDE SEQUENCE [LARGE SCALE GENOMIC DNA]</scope>
    <source>
        <strain evidence="5 6">2-15</strain>
    </source>
</reference>
<dbReference type="AlphaFoldDB" id="A0A9Y2IKZ6"/>
<evidence type="ECO:0000256" key="1">
    <source>
        <dbReference type="ARBA" id="ARBA00022741"/>
    </source>
</evidence>
<dbReference type="SMART" id="SM00490">
    <property type="entry name" value="HELICc"/>
    <property type="match status" value="1"/>
</dbReference>
<dbReference type="InterPro" id="IPR027417">
    <property type="entry name" value="P-loop_NTPase"/>
</dbReference>
<dbReference type="PROSITE" id="PS51194">
    <property type="entry name" value="HELICASE_CTER"/>
    <property type="match status" value="1"/>
</dbReference>
<name>A0A9Y2IKZ6_9PSEU</name>
<dbReference type="PROSITE" id="PS51192">
    <property type="entry name" value="HELICASE_ATP_BIND_1"/>
    <property type="match status" value="1"/>
</dbReference>
<dbReference type="PANTHER" id="PTHR47957">
    <property type="entry name" value="ATP-DEPENDENT HELICASE HRQ1"/>
    <property type="match status" value="1"/>
</dbReference>
<sequence>MVERGRRLLSRVTAGLPVSENPVTHVAELPARAAGFAAWPEWAAPSVVSAFAGSGVETPWKHQVEAASLAHAGSHVVVSTGTASGKSLAYQLPVLSALATGSAATALYLSPTKALGADQLRSVSSLDVPAVRAASYDGDTPMTERDWVRAHANWVFTNPDMLHRGILSSHSRWTRFFKNLAYVVVDECHSYRGVFGSHVALLLRRLRRVAAHYGASPVFVLASATTASPAEFASRLTGLPCAAVTEDASPRGARTVALWEPPLLDELTGENGAPVRRSAGVETARILTDLVMEGARSLAFVRSRRGAELTALGARRLLSEVDPALAETVAAYRSGFLPEERRALEAALLSGRLLGVATTNALELGVDIAGLDAVVLAGYPGTLASFWQQAGRAGRSGDEALVVFVARDDPLDTYLVHHPAALLERPVETAVLDPTNPYVLGPQLACAVAELPLTEPELETFGGPAARAVLADLAEEKLLRRRSSGWYWTARERPHAEVGIRGSGGDQIAVVEADSGRMLGTVDPGSACYAVHPGAVYLHQGSSYVVDELDLETGLALVHAEDPDWHTSPREVVDISVLSTQEQCSHGGVTVSLGEVAVTSQVVGYLRRRPSGEVLDHTPLDLPEQSLRTRAVWYTVTSDLLGPSHRVGTGALGAARAGAVAPVGTGGARIGTESMESVETDGALGDAAGADAVVPAGTGAARIGTEGAPSDAATATIAPAGTGGARVGAESMESAGTKGALRNTAVAAVVPAGTEGARIGTESVEAAGTGGALGDAAGAAVAPVGTGGARVGAESVEAAGTGGALGDAAGAAVAPVGTGGARVGAESVEAAGTGGALGDAAGAAVAPVGTGGARVGAESVEAAGTGGALGDAAGAAVAPVGTGGARVGAESVEAAGTGGALGDAAGAAVVSARTGGALGDAAGAAVVSARTGGALGDAAGAAVVSAGTGGAEGGAGADARAETVALVGTGGARVGAEGEAPVGTGGAGRAPGGAGLVPARVPGALHAAEHAAIGLLPLFATCDRWDIGGVSTAWHEDTGEATVFVHDGHPGGAGFADRGYAAIVPWLAATREAIVSCECPTGCPSCVQSPKCGNGNEPLDKAGAVAVLDTVLGALRQHGEQCGHSGA</sequence>
<dbReference type="InterPro" id="IPR055227">
    <property type="entry name" value="HRQ1_WHD"/>
</dbReference>
<evidence type="ECO:0000256" key="2">
    <source>
        <dbReference type="ARBA" id="ARBA00022840"/>
    </source>
</evidence>
<dbReference type="FunFam" id="3.40.50.300:FF:001137">
    <property type="entry name" value="DEAD/DEAH box helicase"/>
    <property type="match status" value="1"/>
</dbReference>
<evidence type="ECO:0000313" key="6">
    <source>
        <dbReference type="Proteomes" id="UP001236014"/>
    </source>
</evidence>
<dbReference type="GO" id="GO:0006289">
    <property type="term" value="P:nucleotide-excision repair"/>
    <property type="evidence" value="ECO:0007669"/>
    <property type="project" value="TreeGrafter"/>
</dbReference>
<dbReference type="CDD" id="cd17923">
    <property type="entry name" value="DEXHc_Hrq1-like"/>
    <property type="match status" value="1"/>
</dbReference>
<accession>A0A9Y2IKZ6</accession>
<organism evidence="5 6">
    <name type="scientific">Amycolatopsis carbonis</name>
    <dbReference type="NCBI Taxonomy" id="715471"/>
    <lineage>
        <taxon>Bacteria</taxon>
        <taxon>Bacillati</taxon>
        <taxon>Actinomycetota</taxon>
        <taxon>Actinomycetes</taxon>
        <taxon>Pseudonocardiales</taxon>
        <taxon>Pseudonocardiaceae</taxon>
        <taxon>Amycolatopsis</taxon>
    </lineage>
</organism>
<dbReference type="GO" id="GO:0003676">
    <property type="term" value="F:nucleic acid binding"/>
    <property type="evidence" value="ECO:0007669"/>
    <property type="project" value="InterPro"/>
</dbReference>
<feature type="domain" description="Helicase ATP-binding" evidence="3">
    <location>
        <begin position="67"/>
        <end position="225"/>
    </location>
</feature>
<dbReference type="Gene3D" id="3.40.50.300">
    <property type="entry name" value="P-loop containing nucleotide triphosphate hydrolases"/>
    <property type="match status" value="2"/>
</dbReference>
<dbReference type="SMART" id="SM00487">
    <property type="entry name" value="DEXDc"/>
    <property type="match status" value="1"/>
</dbReference>
<dbReference type="Pfam" id="PF22982">
    <property type="entry name" value="WHD_HRQ1"/>
    <property type="match status" value="1"/>
</dbReference>
<dbReference type="CDD" id="cd18797">
    <property type="entry name" value="SF2_C_Hrq"/>
    <property type="match status" value="1"/>
</dbReference>
<keyword evidence="5" id="KW-0347">Helicase</keyword>
<keyword evidence="1" id="KW-0547">Nucleotide-binding</keyword>
<keyword evidence="6" id="KW-1185">Reference proteome</keyword>
<evidence type="ECO:0000259" key="3">
    <source>
        <dbReference type="PROSITE" id="PS51192"/>
    </source>
</evidence>
<dbReference type="Pfam" id="PF00270">
    <property type="entry name" value="DEAD"/>
    <property type="match status" value="1"/>
</dbReference>
<dbReference type="KEGG" id="acab:QRX50_11225"/>
<dbReference type="GO" id="GO:0043138">
    <property type="term" value="F:3'-5' DNA helicase activity"/>
    <property type="evidence" value="ECO:0007669"/>
    <property type="project" value="TreeGrafter"/>
</dbReference>
<dbReference type="NCBIfam" id="TIGR03817">
    <property type="entry name" value="DECH_helic"/>
    <property type="match status" value="1"/>
</dbReference>
<keyword evidence="5" id="KW-0378">Hydrolase</keyword>
<dbReference type="InterPro" id="IPR022307">
    <property type="entry name" value="Helicase_put_actinobac"/>
</dbReference>
<gene>
    <name evidence="5" type="ORF">QRX50_11225</name>
</gene>
<dbReference type="InterPro" id="IPR018973">
    <property type="entry name" value="MZB"/>
</dbReference>
<dbReference type="InterPro" id="IPR014001">
    <property type="entry name" value="Helicase_ATP-bd"/>
</dbReference>
<evidence type="ECO:0000259" key="4">
    <source>
        <dbReference type="PROSITE" id="PS51194"/>
    </source>
</evidence>